<dbReference type="PANTHER" id="PTHR14218">
    <property type="entry name" value="PROTEASE S8 TRIPEPTIDYL PEPTIDASE I CLN2"/>
    <property type="match status" value="1"/>
</dbReference>
<protein>
    <recommendedName>
        <fullName evidence="3">Peptidase S53 domain-containing protein</fullName>
    </recommendedName>
</protein>
<proteinExistence type="inferred from homology"/>
<feature type="region of interest" description="Disordered" evidence="2">
    <location>
        <begin position="647"/>
        <end position="667"/>
    </location>
</feature>
<evidence type="ECO:0000256" key="1">
    <source>
        <dbReference type="PROSITE-ProRule" id="PRU01240"/>
    </source>
</evidence>
<dbReference type="Gene3D" id="3.40.50.200">
    <property type="entry name" value="Peptidase S8/S53 domain"/>
    <property type="match status" value="1"/>
</dbReference>
<evidence type="ECO:0000256" key="2">
    <source>
        <dbReference type="SAM" id="MobiDB-lite"/>
    </source>
</evidence>
<evidence type="ECO:0000313" key="5">
    <source>
        <dbReference type="Proteomes" id="UP001216907"/>
    </source>
</evidence>
<dbReference type="PROSITE" id="PS51695">
    <property type="entry name" value="SEDOLISIN"/>
    <property type="match status" value="1"/>
</dbReference>
<feature type="compositionally biased region" description="Acidic residues" evidence="2">
    <location>
        <begin position="589"/>
        <end position="600"/>
    </location>
</feature>
<feature type="compositionally biased region" description="Low complexity" evidence="2">
    <location>
        <begin position="456"/>
        <end position="466"/>
    </location>
</feature>
<comment type="similarity">
    <text evidence="1">Belongs to the peptidase S8 family.</text>
</comment>
<feature type="compositionally biased region" description="Low complexity" evidence="2">
    <location>
        <begin position="559"/>
        <end position="574"/>
    </location>
</feature>
<dbReference type="RefSeq" id="WP_277863666.1">
    <property type="nucleotide sequence ID" value="NZ_JARRAG010000002.1"/>
</dbReference>
<dbReference type="PROSITE" id="PS51892">
    <property type="entry name" value="SUBTILASE"/>
    <property type="match status" value="1"/>
</dbReference>
<sequence>MNMLRRRSLARRPRRDSRGLQVRLESLETRTVLSTTTILPSLAAYLSTLSTSTDSSATTMGPAVTNPTPAASALSPSALLSAYGFSGSSTAGLGTTIAIVGAYDNPTIQADLAAFSSYYGLAAASLTVVNQYGQTTNLPKADAGWSLETAMDVEWAHAAAPGARIVLVEAASASASDLMTAVQTASKLANVVSMSWGGGEWTGQTAYDTASYFANSNVTFVAASGDDGGASGVSWPASSPYVLSVGGTTLSTSGSESGWSASGSLWTGYSGSTGGVSRVESLPTYQASALGTRAASGRVVPDVASDANPSTGLAVYSTASGLGRSGWFQLGGTSAGAPVWAGLIADADQARAAAGKAALGSSQTLTLLYSLYGTSTSRSSSYAAAFHDVTSGSNFAGAATSGYDVVTGLGSPNASVIISAAAGYTAKATTVTTTPAAPVRVVRPRARARAHDIDDSSTATAATTADPTATAVAIATTIGTTATSTTATIAPPAATTAAGAGVTTILAAAATPAALPNQSLSATAPWTAASDDSELETPPAPPATESTPTPPQAAEEPEAQAPPAQDEAPEPTDAVPDRDPKDAAPAADPADEMEAWDEALAEVRIARPAAAEPGIVRATEDEEEGGGAPGMTITLGSAAFLWHQSIRNRARRDDDRRRFVPPVPSPN</sequence>
<dbReference type="InterPro" id="IPR036852">
    <property type="entry name" value="Peptidase_S8/S53_dom_sf"/>
</dbReference>
<dbReference type="PANTHER" id="PTHR14218:SF15">
    <property type="entry name" value="TRIPEPTIDYL-PEPTIDASE 1"/>
    <property type="match status" value="1"/>
</dbReference>
<dbReference type="EMBL" id="JARRAG010000002">
    <property type="protein sequence ID" value="MDG3007386.1"/>
    <property type="molecule type" value="Genomic_DNA"/>
</dbReference>
<dbReference type="Proteomes" id="UP001216907">
    <property type="component" value="Unassembled WGS sequence"/>
</dbReference>
<evidence type="ECO:0000259" key="3">
    <source>
        <dbReference type="PROSITE" id="PS51695"/>
    </source>
</evidence>
<organism evidence="4 5">
    <name type="scientific">Paludisphaera mucosa</name>
    <dbReference type="NCBI Taxonomy" id="3030827"/>
    <lineage>
        <taxon>Bacteria</taxon>
        <taxon>Pseudomonadati</taxon>
        <taxon>Planctomycetota</taxon>
        <taxon>Planctomycetia</taxon>
        <taxon>Isosphaerales</taxon>
        <taxon>Isosphaeraceae</taxon>
        <taxon>Paludisphaera</taxon>
    </lineage>
</organism>
<feature type="domain" description="Peptidase S53" evidence="3">
    <location>
        <begin position="73"/>
        <end position="424"/>
    </location>
</feature>
<comment type="caution">
    <text evidence="4">The sequence shown here is derived from an EMBL/GenBank/DDBJ whole genome shotgun (WGS) entry which is preliminary data.</text>
</comment>
<keyword evidence="5" id="KW-1185">Reference proteome</keyword>
<evidence type="ECO:0000313" key="4">
    <source>
        <dbReference type="EMBL" id="MDG3007386.1"/>
    </source>
</evidence>
<comment type="caution">
    <text evidence="1">Lacks conserved residue(s) required for the propagation of feature annotation.</text>
</comment>
<dbReference type="CDD" id="cd04056">
    <property type="entry name" value="Peptidases_S53"/>
    <property type="match status" value="1"/>
</dbReference>
<dbReference type="SUPFAM" id="SSF52743">
    <property type="entry name" value="Subtilisin-like"/>
    <property type="match status" value="1"/>
</dbReference>
<feature type="region of interest" description="Disordered" evidence="2">
    <location>
        <begin position="445"/>
        <end position="466"/>
    </location>
</feature>
<reference evidence="4 5" key="1">
    <citation type="submission" date="2023-03" db="EMBL/GenBank/DDBJ databases">
        <title>Paludisphaera mucosa sp. nov. a novel planctomycete from northern fen.</title>
        <authorList>
            <person name="Ivanova A."/>
        </authorList>
    </citation>
    <scope>NUCLEOTIDE SEQUENCE [LARGE SCALE GENOMIC DNA]</scope>
    <source>
        <strain evidence="4 5">Pla2</strain>
    </source>
</reference>
<dbReference type="InterPro" id="IPR050819">
    <property type="entry name" value="Tripeptidyl-peptidase_I"/>
</dbReference>
<gene>
    <name evidence="4" type="ORF">PZE19_26795</name>
</gene>
<dbReference type="InterPro" id="IPR030400">
    <property type="entry name" value="Sedolisin_dom"/>
</dbReference>
<accession>A0ABT6FII8</accession>
<name>A0ABT6FII8_9BACT</name>
<feature type="region of interest" description="Disordered" evidence="2">
    <location>
        <begin position="522"/>
        <end position="633"/>
    </location>
</feature>